<dbReference type="AlphaFoldDB" id="A0A2M9WJA1"/>
<dbReference type="EMBL" id="MKXG01000441">
    <property type="protein sequence ID" value="PJZ08036.1"/>
    <property type="molecule type" value="Genomic_DNA"/>
</dbReference>
<keyword evidence="1" id="KW-1133">Transmembrane helix</keyword>
<comment type="caution">
    <text evidence="2">The sequence shown here is derived from an EMBL/GenBank/DDBJ whole genome shotgun (WGS) entry which is preliminary data.</text>
</comment>
<name>A0A2M9WJA1_9LACO</name>
<feature type="transmembrane region" description="Helical" evidence="1">
    <location>
        <begin position="42"/>
        <end position="61"/>
    </location>
</feature>
<keyword evidence="1" id="KW-0812">Transmembrane</keyword>
<keyword evidence="1" id="KW-0472">Membrane</keyword>
<dbReference type="Proteomes" id="UP000231914">
    <property type="component" value="Unassembled WGS sequence"/>
</dbReference>
<feature type="transmembrane region" description="Helical" evidence="1">
    <location>
        <begin position="18"/>
        <end position="36"/>
    </location>
</feature>
<evidence type="ECO:0000313" key="3">
    <source>
        <dbReference type="Proteomes" id="UP000231914"/>
    </source>
</evidence>
<gene>
    <name evidence="2" type="ORF">BHU41_03935</name>
</gene>
<organism evidence="2 3">
    <name type="scientific">Lactobacillus crispatus</name>
    <dbReference type="NCBI Taxonomy" id="47770"/>
    <lineage>
        <taxon>Bacteria</taxon>
        <taxon>Bacillati</taxon>
        <taxon>Bacillota</taxon>
        <taxon>Bacilli</taxon>
        <taxon>Lactobacillales</taxon>
        <taxon>Lactobacillaceae</taxon>
        <taxon>Lactobacillus</taxon>
    </lineage>
</organism>
<sequence length="130" mass="14705">MVKKVLLEVKMNAKCNKLITLVISVVYITALVVGLLNNKNNVLFLVLPCASFIWTILDAVFFAEKMLAFAEQLVSDLGNVLFYQLPDFLAILLFKFDQPISITTKVFVGVLVIVNLIVVYLIDRKHYKNP</sequence>
<accession>A0A2M9WJA1</accession>
<protein>
    <submittedName>
        <fullName evidence="2">Uncharacterized protein</fullName>
    </submittedName>
</protein>
<evidence type="ECO:0000256" key="1">
    <source>
        <dbReference type="SAM" id="Phobius"/>
    </source>
</evidence>
<evidence type="ECO:0000313" key="2">
    <source>
        <dbReference type="EMBL" id="PJZ08036.1"/>
    </source>
</evidence>
<proteinExistence type="predicted"/>
<reference evidence="2 3" key="1">
    <citation type="submission" date="2016-10" db="EMBL/GenBank/DDBJ databases">
        <title>WGS of isloates from the oral cavity of healthy individuals.</title>
        <authorList>
            <person name="Sharma S."/>
            <person name="Pal V.K."/>
            <person name="Patil P.B."/>
            <person name="Korpole S."/>
            <person name="Grover V."/>
        </authorList>
    </citation>
    <scope>NUCLEOTIDE SEQUENCE [LARGE SCALE GENOMIC DNA]</scope>
    <source>
        <strain evidence="2 3">DISK12</strain>
    </source>
</reference>
<feature type="transmembrane region" description="Helical" evidence="1">
    <location>
        <begin position="100"/>
        <end position="122"/>
    </location>
</feature>